<dbReference type="AlphaFoldDB" id="A0A397S9E9"/>
<keyword evidence="3" id="KW-1185">Reference proteome</keyword>
<dbReference type="EMBL" id="QKYT01000931">
    <property type="protein sequence ID" value="RIA80617.1"/>
    <property type="molecule type" value="Genomic_DNA"/>
</dbReference>
<evidence type="ECO:0000256" key="1">
    <source>
        <dbReference type="SAM" id="MobiDB-lite"/>
    </source>
</evidence>
<gene>
    <name evidence="2" type="ORF">C1645_838368</name>
</gene>
<sequence length="131" mass="15168">MFSKILQYLNVQNISGLEDGDDDGLEDGNDDRLEEDNDDGLEDDILEEDNDDGLEEKNTLDSRSKNKLKNNKLIKFEEILSGKKQASLYSAKVVYNKGPYKAKQIRIWAKSWVKNVFYQNLYKDVTKKLNQ</sequence>
<organism evidence="2 3">
    <name type="scientific">Glomus cerebriforme</name>
    <dbReference type="NCBI Taxonomy" id="658196"/>
    <lineage>
        <taxon>Eukaryota</taxon>
        <taxon>Fungi</taxon>
        <taxon>Fungi incertae sedis</taxon>
        <taxon>Mucoromycota</taxon>
        <taxon>Glomeromycotina</taxon>
        <taxon>Glomeromycetes</taxon>
        <taxon>Glomerales</taxon>
        <taxon>Glomeraceae</taxon>
        <taxon>Glomus</taxon>
    </lineage>
</organism>
<feature type="compositionally biased region" description="Acidic residues" evidence="1">
    <location>
        <begin position="18"/>
        <end position="54"/>
    </location>
</feature>
<evidence type="ECO:0000313" key="2">
    <source>
        <dbReference type="EMBL" id="RIA80617.1"/>
    </source>
</evidence>
<evidence type="ECO:0000313" key="3">
    <source>
        <dbReference type="Proteomes" id="UP000265703"/>
    </source>
</evidence>
<dbReference type="Proteomes" id="UP000265703">
    <property type="component" value="Unassembled WGS sequence"/>
</dbReference>
<comment type="caution">
    <text evidence="2">The sequence shown here is derived from an EMBL/GenBank/DDBJ whole genome shotgun (WGS) entry which is preliminary data.</text>
</comment>
<accession>A0A397S9E9</accession>
<feature type="region of interest" description="Disordered" evidence="1">
    <location>
        <begin position="15"/>
        <end position="63"/>
    </location>
</feature>
<protein>
    <submittedName>
        <fullName evidence="2">Uncharacterized protein</fullName>
    </submittedName>
</protein>
<proteinExistence type="predicted"/>
<name>A0A397S9E9_9GLOM</name>
<reference evidence="2 3" key="1">
    <citation type="submission" date="2018-06" db="EMBL/GenBank/DDBJ databases">
        <title>Comparative genomics reveals the genomic features of Rhizophagus irregularis, R. cerebriforme, R. diaphanum and Gigaspora rosea, and their symbiotic lifestyle signature.</title>
        <authorList>
            <person name="Morin E."/>
            <person name="San Clemente H."/>
            <person name="Chen E.C.H."/>
            <person name="De La Providencia I."/>
            <person name="Hainaut M."/>
            <person name="Kuo A."/>
            <person name="Kohler A."/>
            <person name="Murat C."/>
            <person name="Tang N."/>
            <person name="Roy S."/>
            <person name="Loubradou J."/>
            <person name="Henrissat B."/>
            <person name="Grigoriev I.V."/>
            <person name="Corradi N."/>
            <person name="Roux C."/>
            <person name="Martin F.M."/>
        </authorList>
    </citation>
    <scope>NUCLEOTIDE SEQUENCE [LARGE SCALE GENOMIC DNA]</scope>
    <source>
        <strain evidence="2 3">DAOM 227022</strain>
    </source>
</reference>